<sequence length="321" mass="35264">MSEGPFAVRAAQLTDRDPRALQPLPGAPGRHVDAPTVGLTGPVRPSVDAPTVGLTEPVRRVTPAISVCIAVRDRPELLVTSIRSVLSGTFDDFEIVVVDDGSTVPAQECLAAADLLADQRIRLVRQKPSGISAARNTALRVARGRYVTVLDSDDEFTEDGLARIQEFLTRTGAVWIYTDYEELVGNSARSISLPSYPTARRMLWSVLTRPRLPFKHSGMSIERELLVRLGGYDEKLPIKVDVELVLRALASGVHPAHLDHPVVRFHRHEGSISRRRIAGLSVWFQLISRYTRPRVPGLALVIKAVRASSEIGKWLVSALGR</sequence>
<dbReference type="InterPro" id="IPR050834">
    <property type="entry name" value="Glycosyltransf_2"/>
</dbReference>
<comment type="caution">
    <text evidence="3">The sequence shown here is derived from an EMBL/GenBank/DDBJ whole genome shotgun (WGS) entry which is preliminary data.</text>
</comment>
<gene>
    <name evidence="3" type="ORF">ACFY3B_25135</name>
</gene>
<dbReference type="SUPFAM" id="SSF53448">
    <property type="entry name" value="Nucleotide-diphospho-sugar transferases"/>
    <property type="match status" value="1"/>
</dbReference>
<dbReference type="RefSeq" id="WP_081883808.1">
    <property type="nucleotide sequence ID" value="NZ_JBEXXF010000004.1"/>
</dbReference>
<dbReference type="Pfam" id="PF00535">
    <property type="entry name" value="Glycos_transf_2"/>
    <property type="match status" value="1"/>
</dbReference>
<dbReference type="Gene3D" id="3.90.550.10">
    <property type="entry name" value="Spore Coat Polysaccharide Biosynthesis Protein SpsA, Chain A"/>
    <property type="match status" value="1"/>
</dbReference>
<proteinExistence type="predicted"/>
<dbReference type="InterPro" id="IPR001173">
    <property type="entry name" value="Glyco_trans_2-like"/>
</dbReference>
<evidence type="ECO:0000259" key="2">
    <source>
        <dbReference type="Pfam" id="PF00535"/>
    </source>
</evidence>
<protein>
    <submittedName>
        <fullName evidence="3">Glycosyltransferase family 2 protein</fullName>
    </submittedName>
</protein>
<feature type="domain" description="Glycosyltransferase 2-like" evidence="2">
    <location>
        <begin position="66"/>
        <end position="189"/>
    </location>
</feature>
<accession>A0ABW6W2B0</accession>
<evidence type="ECO:0000313" key="4">
    <source>
        <dbReference type="Proteomes" id="UP001602287"/>
    </source>
</evidence>
<dbReference type="EMBL" id="JBIAZM010000011">
    <property type="protein sequence ID" value="MFF5202887.1"/>
    <property type="molecule type" value="Genomic_DNA"/>
</dbReference>
<dbReference type="PANTHER" id="PTHR43685:SF2">
    <property type="entry name" value="GLYCOSYLTRANSFERASE 2-LIKE DOMAIN-CONTAINING PROTEIN"/>
    <property type="match status" value="1"/>
</dbReference>
<dbReference type="PANTHER" id="PTHR43685">
    <property type="entry name" value="GLYCOSYLTRANSFERASE"/>
    <property type="match status" value="1"/>
</dbReference>
<reference evidence="3 4" key="1">
    <citation type="submission" date="2024-10" db="EMBL/GenBank/DDBJ databases">
        <title>The Natural Products Discovery Center: Release of the First 8490 Sequenced Strains for Exploring Actinobacteria Biosynthetic Diversity.</title>
        <authorList>
            <person name="Kalkreuter E."/>
            <person name="Kautsar S.A."/>
            <person name="Yang D."/>
            <person name="Bader C.D."/>
            <person name="Teijaro C.N."/>
            <person name="Fluegel L."/>
            <person name="Davis C.M."/>
            <person name="Simpson J.R."/>
            <person name="Lauterbach L."/>
            <person name="Steele A.D."/>
            <person name="Gui C."/>
            <person name="Meng S."/>
            <person name="Li G."/>
            <person name="Viehrig K."/>
            <person name="Ye F."/>
            <person name="Su P."/>
            <person name="Kiefer A.F."/>
            <person name="Nichols A."/>
            <person name="Cepeda A.J."/>
            <person name="Yan W."/>
            <person name="Fan B."/>
            <person name="Jiang Y."/>
            <person name="Adhikari A."/>
            <person name="Zheng C.-J."/>
            <person name="Schuster L."/>
            <person name="Cowan T.M."/>
            <person name="Smanski M.J."/>
            <person name="Chevrette M.G."/>
            <person name="De Carvalho L.P.S."/>
            <person name="Shen B."/>
        </authorList>
    </citation>
    <scope>NUCLEOTIDE SEQUENCE [LARGE SCALE GENOMIC DNA]</scope>
    <source>
        <strain evidence="3 4">NPDC000140</strain>
    </source>
</reference>
<name>A0ABW6W2B0_9ACTN</name>
<dbReference type="InterPro" id="IPR029044">
    <property type="entry name" value="Nucleotide-diphossugar_trans"/>
</dbReference>
<keyword evidence="4" id="KW-1185">Reference proteome</keyword>
<dbReference type="Proteomes" id="UP001602287">
    <property type="component" value="Unassembled WGS sequence"/>
</dbReference>
<organism evidence="3 4">
    <name type="scientific">Micromonospora parva</name>
    <dbReference type="NCBI Taxonomy" id="1464048"/>
    <lineage>
        <taxon>Bacteria</taxon>
        <taxon>Bacillati</taxon>
        <taxon>Actinomycetota</taxon>
        <taxon>Actinomycetes</taxon>
        <taxon>Micromonosporales</taxon>
        <taxon>Micromonosporaceae</taxon>
        <taxon>Micromonospora</taxon>
    </lineage>
</organism>
<evidence type="ECO:0000256" key="1">
    <source>
        <dbReference type="SAM" id="MobiDB-lite"/>
    </source>
</evidence>
<feature type="region of interest" description="Disordered" evidence="1">
    <location>
        <begin position="1"/>
        <end position="51"/>
    </location>
</feature>
<evidence type="ECO:0000313" key="3">
    <source>
        <dbReference type="EMBL" id="MFF5202887.1"/>
    </source>
</evidence>